<dbReference type="Proteomes" id="UP000182334">
    <property type="component" value="Chromosome I"/>
</dbReference>
<dbReference type="Pfam" id="PF05742">
    <property type="entry name" value="TANGO2"/>
    <property type="match status" value="1"/>
</dbReference>
<dbReference type="InterPro" id="IPR008551">
    <property type="entry name" value="TANGO2"/>
</dbReference>
<reference evidence="1 2" key="1">
    <citation type="submission" date="2016-10" db="EMBL/GenBank/DDBJ databases">
        <authorList>
            <person name="de Groot N.N."/>
        </authorList>
    </citation>
    <scope>NUCLEOTIDE SEQUENCE [LARGE SCALE GENOMIC DNA]</scope>
    <source>
        <strain evidence="1 2">CBS 141442</strain>
    </source>
</reference>
<evidence type="ECO:0000313" key="2">
    <source>
        <dbReference type="Proteomes" id="UP000182334"/>
    </source>
</evidence>
<keyword evidence="2" id="KW-1185">Reference proteome</keyword>
<dbReference type="GO" id="GO:0005794">
    <property type="term" value="C:Golgi apparatus"/>
    <property type="evidence" value="ECO:0007669"/>
    <property type="project" value="TreeGrafter"/>
</dbReference>
<dbReference type="GO" id="GO:0007030">
    <property type="term" value="P:Golgi organization"/>
    <property type="evidence" value="ECO:0007669"/>
    <property type="project" value="TreeGrafter"/>
</dbReference>
<proteinExistence type="predicted"/>
<dbReference type="AlphaFoldDB" id="A0A1L0B9F8"/>
<protein>
    <submittedName>
        <fullName evidence="1">CIC11C00000003287</fullName>
    </submittedName>
</protein>
<dbReference type="PANTHER" id="PTHR17985:SF8">
    <property type="entry name" value="TRANSPORT AND GOLGI ORGANIZATION PROTEIN 2 HOMOLOG"/>
    <property type="match status" value="1"/>
</dbReference>
<name>A0A1L0B9F8_9ASCO</name>
<accession>A0A1L0B9F8</accession>
<sequence length="363" mass="41131">MATSRNYPTWMKAPLAFLSRHVRSVYADKLASLKECVTPKLLSTTMCILFTTTEHPDYPFILLSNRDEFFARKTELARLRTLANGTQVVSPLDLGRPEHGSWIGITPQGKVAVLLNFRERSQYLSEISRGLLPLEYLTSKLLDSEWVSTLEDRLSQNSVGGKPVTLENVGGFSLVYGKLEVDPETGRIKPLNIMSNRGDSGRLHSTIVDGDDLHKEIAAQETFGLSNSLYYVPWKKVELGTSLVSSMVASSIQHHYSLDEIVESCFEILSTDTYDSEIRKKGTFPEELEELRNSIFIPPLESHYDLLKMPPTIGKYYGTRTQTVIVLHKSGSLHYYEKDLHTDDSEMVKVRSHHFKFDTTVYD</sequence>
<dbReference type="EMBL" id="LT635756">
    <property type="protein sequence ID" value="SGZ48089.1"/>
    <property type="molecule type" value="Genomic_DNA"/>
</dbReference>
<evidence type="ECO:0000313" key="1">
    <source>
        <dbReference type="EMBL" id="SGZ48089.1"/>
    </source>
</evidence>
<dbReference type="OrthoDB" id="191601at2759"/>
<gene>
    <name evidence="1" type="ORF">SAMEA4029010_CIC11G00000003287</name>
</gene>
<organism evidence="1 2">
    <name type="scientific">Sungouiella intermedia</name>
    <dbReference type="NCBI Taxonomy" id="45354"/>
    <lineage>
        <taxon>Eukaryota</taxon>
        <taxon>Fungi</taxon>
        <taxon>Dikarya</taxon>
        <taxon>Ascomycota</taxon>
        <taxon>Saccharomycotina</taxon>
        <taxon>Pichiomycetes</taxon>
        <taxon>Metschnikowiaceae</taxon>
        <taxon>Sungouiella</taxon>
    </lineage>
</organism>
<dbReference type="PANTHER" id="PTHR17985">
    <property type="entry name" value="SER/THR-RICH PROTEIN T10 IN DGCR REGION"/>
    <property type="match status" value="1"/>
</dbReference>
<dbReference type="GO" id="GO:0009306">
    <property type="term" value="P:protein secretion"/>
    <property type="evidence" value="ECO:0007669"/>
    <property type="project" value="TreeGrafter"/>
</dbReference>